<dbReference type="GO" id="GO:0015074">
    <property type="term" value="P:DNA integration"/>
    <property type="evidence" value="ECO:0007669"/>
    <property type="project" value="InterPro"/>
</dbReference>
<dbReference type="Proteomes" id="UP000198654">
    <property type="component" value="Unassembled WGS sequence"/>
</dbReference>
<dbReference type="EMBL" id="FNGI01000005">
    <property type="protein sequence ID" value="SDL63418.1"/>
    <property type="molecule type" value="Genomic_DNA"/>
</dbReference>
<evidence type="ECO:0000313" key="2">
    <source>
        <dbReference type="EMBL" id="SDL63418.1"/>
    </source>
</evidence>
<dbReference type="InterPro" id="IPR001584">
    <property type="entry name" value="Integrase_cat-core"/>
</dbReference>
<reference evidence="2 3" key="1">
    <citation type="submission" date="2016-10" db="EMBL/GenBank/DDBJ databases">
        <authorList>
            <person name="de Groot N.N."/>
        </authorList>
    </citation>
    <scope>NUCLEOTIDE SEQUENCE [LARGE SCALE GENOMIC DNA]</scope>
    <source>
        <strain evidence="2 3">DSM 14789</strain>
    </source>
</reference>
<name>A0A1G9LN92_9GAMM</name>
<dbReference type="InterPro" id="IPR036397">
    <property type="entry name" value="RNaseH_sf"/>
</dbReference>
<gene>
    <name evidence="2" type="ORF">SAMN05661010_02172</name>
</gene>
<accession>A0A1G9LN92</accession>
<dbReference type="Pfam" id="PF09299">
    <property type="entry name" value="Mu-transpos_C"/>
    <property type="match status" value="1"/>
</dbReference>
<keyword evidence="3" id="KW-1185">Reference proteome</keyword>
<organism evidence="2 3">
    <name type="scientific">Modicisalibacter muralis</name>
    <dbReference type="NCBI Taxonomy" id="119000"/>
    <lineage>
        <taxon>Bacteria</taxon>
        <taxon>Pseudomonadati</taxon>
        <taxon>Pseudomonadota</taxon>
        <taxon>Gammaproteobacteria</taxon>
        <taxon>Oceanospirillales</taxon>
        <taxon>Halomonadaceae</taxon>
        <taxon>Modicisalibacter</taxon>
    </lineage>
</organism>
<dbReference type="InterPro" id="IPR015378">
    <property type="entry name" value="Transposase-like_Mu_C"/>
</dbReference>
<dbReference type="AlphaFoldDB" id="A0A1G9LN92"/>
<dbReference type="Gene3D" id="3.30.420.10">
    <property type="entry name" value="Ribonuclease H-like superfamily/Ribonuclease H"/>
    <property type="match status" value="1"/>
</dbReference>
<feature type="domain" description="Integrase catalytic" evidence="1">
    <location>
        <begin position="75"/>
        <end position="283"/>
    </location>
</feature>
<protein>
    <submittedName>
        <fullName evidence="2">Putative transposase</fullName>
    </submittedName>
</protein>
<dbReference type="GO" id="GO:0003676">
    <property type="term" value="F:nucleic acid binding"/>
    <property type="evidence" value="ECO:0007669"/>
    <property type="project" value="InterPro"/>
</dbReference>
<evidence type="ECO:0000313" key="3">
    <source>
        <dbReference type="Proteomes" id="UP000198654"/>
    </source>
</evidence>
<dbReference type="InterPro" id="IPR012337">
    <property type="entry name" value="RNaseH-like_sf"/>
</dbReference>
<dbReference type="SUPFAM" id="SSF53098">
    <property type="entry name" value="Ribonuclease H-like"/>
    <property type="match status" value="1"/>
</dbReference>
<proteinExistence type="predicted"/>
<dbReference type="STRING" id="119000.SAMN05661010_02172"/>
<dbReference type="PROSITE" id="PS50994">
    <property type="entry name" value="INTEGRASE"/>
    <property type="match status" value="1"/>
</dbReference>
<evidence type="ECO:0000259" key="1">
    <source>
        <dbReference type="PROSITE" id="PS50994"/>
    </source>
</evidence>
<sequence>MHEKYLRKERPPILSSYAYYCDLITLANRRVVVGKLKALSQSSFYYRVSKLPPYEVDVARYGKQYADRKYKPVGAHVRPTRVLERVEVDHTALDLLLLDDNLLVLLGRPYITALIDSFSKCLVGFYIGYKEPCYESVRKALLHAMLNKDYVRQKYPNVSCEWPCEGKVETLVVDNGAEFWSKNLEQACRSIVSDIQYNPVARPWLKPLIERFFGQLNQKFLASIPGKTFSGTAELEDYDPEKDAVMRFSTFMELFHKWVVDVYHQGPNSRGDHVPILMWKQGVREFPPLVYRGDDESRVMIDLAPTTERVLGKEGVRFAGLSYTSGVLDEFRKYNPPSGKSQGVKVQVKIDPNDLSKVYVYLPGRNNYVIANAVDPDGYTLGLSLFQHQTNRRFQRRFNLSQIDDFALAEARMYIESRINDEVEFIKNSPKSKKKISGMKKLARYKNLGSDGCSSVSAEAEVHKTCQVEGKLESGVEAQQLFSILDDWDSHVADWDPY</sequence>